<evidence type="ECO:0000313" key="3">
    <source>
        <dbReference type="EMBL" id="MBK1669205.1"/>
    </source>
</evidence>
<protein>
    <submittedName>
        <fullName evidence="3">Uncharacterized protein</fullName>
    </submittedName>
</protein>
<keyword evidence="2" id="KW-0812">Transmembrane</keyword>
<feature type="transmembrane region" description="Helical" evidence="2">
    <location>
        <begin position="135"/>
        <end position="154"/>
    </location>
</feature>
<gene>
    <name evidence="3" type="ORF">CKO28_14300</name>
</gene>
<evidence type="ECO:0000313" key="4">
    <source>
        <dbReference type="Proteomes" id="UP001296873"/>
    </source>
</evidence>
<keyword evidence="2" id="KW-0472">Membrane</keyword>
<accession>A0ABS1DFG2</accession>
<organism evidence="3 4">
    <name type="scientific">Rhodovibrio sodomensis</name>
    <dbReference type="NCBI Taxonomy" id="1088"/>
    <lineage>
        <taxon>Bacteria</taxon>
        <taxon>Pseudomonadati</taxon>
        <taxon>Pseudomonadota</taxon>
        <taxon>Alphaproteobacteria</taxon>
        <taxon>Rhodospirillales</taxon>
        <taxon>Rhodovibrionaceae</taxon>
        <taxon>Rhodovibrio</taxon>
    </lineage>
</organism>
<sequence>MSASPTFTEVIMAEQTEDQTPSSDGPEKRGSKADSVASKAFFPVFVLGSMVRPVIWSGQMLWNDAKRVGGYLRDDYSAFRSSISLSDPEFDALLNATELTEKEAKLPESRQRFLRHARAAGYSNKAQLRHATKNTAIAVLLAFSLTVWGAFTLFAYDWSGYLFLSLSMAAVGFLKALQFGRQNYLFRTARFITLKDYLSRPKLWVPKFRACY</sequence>
<reference evidence="3 4" key="1">
    <citation type="journal article" date="2020" name="Microorganisms">
        <title>Osmotic Adaptation and Compatible Solute Biosynthesis of Phototrophic Bacteria as Revealed from Genome Analyses.</title>
        <authorList>
            <person name="Imhoff J.F."/>
            <person name="Rahn T."/>
            <person name="Kunzel S."/>
            <person name="Keller A."/>
            <person name="Neulinger S.C."/>
        </authorList>
    </citation>
    <scope>NUCLEOTIDE SEQUENCE [LARGE SCALE GENOMIC DNA]</scope>
    <source>
        <strain evidence="3 4">DSM 9895</strain>
    </source>
</reference>
<evidence type="ECO:0000256" key="2">
    <source>
        <dbReference type="SAM" id="Phobius"/>
    </source>
</evidence>
<name>A0ABS1DFG2_9PROT</name>
<keyword evidence="2" id="KW-1133">Transmembrane helix</keyword>
<keyword evidence="4" id="KW-1185">Reference proteome</keyword>
<comment type="caution">
    <text evidence="3">The sequence shown here is derived from an EMBL/GenBank/DDBJ whole genome shotgun (WGS) entry which is preliminary data.</text>
</comment>
<dbReference type="EMBL" id="NRRL01000041">
    <property type="protein sequence ID" value="MBK1669205.1"/>
    <property type="molecule type" value="Genomic_DNA"/>
</dbReference>
<evidence type="ECO:0000256" key="1">
    <source>
        <dbReference type="SAM" id="MobiDB-lite"/>
    </source>
</evidence>
<feature type="transmembrane region" description="Helical" evidence="2">
    <location>
        <begin position="160"/>
        <end position="177"/>
    </location>
</feature>
<feature type="region of interest" description="Disordered" evidence="1">
    <location>
        <begin position="1"/>
        <end position="32"/>
    </location>
</feature>
<proteinExistence type="predicted"/>
<dbReference type="Proteomes" id="UP001296873">
    <property type="component" value="Unassembled WGS sequence"/>
</dbReference>